<sequence length="185" mass="19997">MSRFLVIAAALMALAGPAAAQPAATAAPATHAGTRLSFPQTVGGAVLEQSQNQGNVATYMYGLNKLQIYVSVFDGGRRIPTGSDSPQLMTQFTDEVNQAQMDLKTAGYIQFERPSVPSSCSYGNLTFRCIVYSVNSTGGRLFSKLLMTGYHDYFLKIRIDWAQTYGHSQADADKALQAFVPALVR</sequence>
<keyword evidence="3" id="KW-1185">Reference proteome</keyword>
<feature type="signal peptide" evidence="1">
    <location>
        <begin position="1"/>
        <end position="20"/>
    </location>
</feature>
<dbReference type="OrthoDB" id="7375567at2"/>
<feature type="chain" id="PRO_5012120273" evidence="1">
    <location>
        <begin position="21"/>
        <end position="185"/>
    </location>
</feature>
<dbReference type="STRING" id="225324.SAMN02745126_03048"/>
<name>A0A1T4PW36_9HYPH</name>
<keyword evidence="1" id="KW-0732">Signal</keyword>
<evidence type="ECO:0000256" key="1">
    <source>
        <dbReference type="SAM" id="SignalP"/>
    </source>
</evidence>
<evidence type="ECO:0000313" key="2">
    <source>
        <dbReference type="EMBL" id="SJZ95770.1"/>
    </source>
</evidence>
<dbReference type="Proteomes" id="UP000190092">
    <property type="component" value="Unassembled WGS sequence"/>
</dbReference>
<dbReference type="AlphaFoldDB" id="A0A1T4PW36"/>
<reference evidence="3" key="1">
    <citation type="submission" date="2017-02" db="EMBL/GenBank/DDBJ databases">
        <authorList>
            <person name="Varghese N."/>
            <person name="Submissions S."/>
        </authorList>
    </citation>
    <scope>NUCLEOTIDE SEQUENCE [LARGE SCALE GENOMIC DNA]</scope>
    <source>
        <strain evidence="3">ATCC 27094</strain>
    </source>
</reference>
<protein>
    <submittedName>
        <fullName evidence="2">Uncharacterized protein</fullName>
    </submittedName>
</protein>
<proteinExistence type="predicted"/>
<dbReference type="RefSeq" id="WP_139373884.1">
    <property type="nucleotide sequence ID" value="NZ_FUWJ01000002.1"/>
</dbReference>
<evidence type="ECO:0000313" key="3">
    <source>
        <dbReference type="Proteomes" id="UP000190092"/>
    </source>
</evidence>
<gene>
    <name evidence="2" type="ORF">SAMN02745126_03048</name>
</gene>
<organism evidence="2 3">
    <name type="scientific">Enhydrobacter aerosaccus</name>
    <dbReference type="NCBI Taxonomy" id="225324"/>
    <lineage>
        <taxon>Bacteria</taxon>
        <taxon>Pseudomonadati</taxon>
        <taxon>Pseudomonadota</taxon>
        <taxon>Alphaproteobacteria</taxon>
        <taxon>Hyphomicrobiales</taxon>
        <taxon>Enhydrobacter</taxon>
    </lineage>
</organism>
<dbReference type="EMBL" id="FUWJ01000002">
    <property type="protein sequence ID" value="SJZ95770.1"/>
    <property type="molecule type" value="Genomic_DNA"/>
</dbReference>
<accession>A0A1T4PW36</accession>